<dbReference type="Proteomes" id="UP000664701">
    <property type="component" value="Chromosome"/>
</dbReference>
<organism evidence="1 2">
    <name type="scientific">Candidatus Enterococcus lowellii</name>
    <dbReference type="NCBI Taxonomy" id="2230877"/>
    <lineage>
        <taxon>Bacteria</taxon>
        <taxon>Bacillati</taxon>
        <taxon>Bacillota</taxon>
        <taxon>Bacilli</taxon>
        <taxon>Lactobacillales</taxon>
        <taxon>Enterococcaceae</taxon>
        <taxon>Enterococcus</taxon>
    </lineage>
</organism>
<dbReference type="EMBL" id="CP147251">
    <property type="protein sequence ID" value="WYJ77738.1"/>
    <property type="molecule type" value="Genomic_DNA"/>
</dbReference>
<accession>A0ABZ2SPP3</accession>
<protein>
    <submittedName>
        <fullName evidence="1">Uncharacterized protein</fullName>
    </submittedName>
</protein>
<reference evidence="1 2" key="1">
    <citation type="submission" date="2021-03" db="EMBL/GenBank/DDBJ databases">
        <authorList>
            <person name="Gilmore M.S."/>
            <person name="Schwartzman J."/>
            <person name="Van Tyne D."/>
            <person name="Martin M."/>
            <person name="Earl A.M."/>
            <person name="Manson A.L."/>
            <person name="Straub T."/>
            <person name="Salamzade R."/>
            <person name="Saavedra J."/>
            <person name="Lebreton F."/>
            <person name="Prichula J."/>
            <person name="Schaufler K."/>
            <person name="Gaca A."/>
            <person name="Sgardioli B."/>
            <person name="Wagenaar J."/>
            <person name="Strong T."/>
        </authorList>
    </citation>
    <scope>NUCLEOTIDE SEQUENCE [LARGE SCALE GENOMIC DNA]</scope>
    <source>
        <strain evidence="1 2">DIV2402</strain>
    </source>
</reference>
<evidence type="ECO:0000313" key="1">
    <source>
        <dbReference type="EMBL" id="WYJ77738.1"/>
    </source>
</evidence>
<proteinExistence type="predicted"/>
<reference evidence="1 2" key="2">
    <citation type="submission" date="2024-03" db="EMBL/GenBank/DDBJ databases">
        <title>The Genome Sequence of Enterococcus sp. DIV2402.</title>
        <authorList>
            <consortium name="The Broad Institute Genomics Platform"/>
            <consortium name="The Broad Institute Microbial Omics Core"/>
            <consortium name="The Broad Institute Genomic Center for Infectious Diseases"/>
            <person name="Earl A."/>
            <person name="Manson A."/>
            <person name="Gilmore M."/>
            <person name="Schwartman J."/>
            <person name="Shea T."/>
            <person name="Abouelleil A."/>
            <person name="Cao P."/>
            <person name="Chapman S."/>
            <person name="Cusick C."/>
            <person name="Young S."/>
            <person name="Neafsey D."/>
            <person name="Nusbaum C."/>
            <person name="Birren B."/>
        </authorList>
    </citation>
    <scope>NUCLEOTIDE SEQUENCE [LARGE SCALE GENOMIC DNA]</scope>
    <source>
        <strain evidence="1 2">DIV2402</strain>
    </source>
</reference>
<name>A0ABZ2SPP3_9ENTE</name>
<dbReference type="RefSeq" id="WP_207940156.1">
    <property type="nucleotide sequence ID" value="NZ_CP147251.1"/>
</dbReference>
<gene>
    <name evidence="1" type="ORF">DOK78_002376</name>
</gene>
<evidence type="ECO:0000313" key="2">
    <source>
        <dbReference type="Proteomes" id="UP000664701"/>
    </source>
</evidence>
<keyword evidence="2" id="KW-1185">Reference proteome</keyword>
<sequence length="137" mass="16370">MTTGLIDLNYYKYKKDILDRQLSNKEITQQEYDESIKWIELQEISRISPNYMDELDVLNQDASNRFRAIRDDLIQHFYLDELAKRYVTLMPNEIQALKDAQNIITIQNSVEDIDRAIDKFEYAYLHKGIQADSDEKW</sequence>